<evidence type="ECO:0000256" key="1">
    <source>
        <dbReference type="SAM" id="Phobius"/>
    </source>
</evidence>
<dbReference type="EMBL" id="CM032190">
    <property type="protein sequence ID" value="KAG7086194.1"/>
    <property type="molecule type" value="Genomic_DNA"/>
</dbReference>
<gene>
    <name evidence="2" type="ORF">E1B28_002157</name>
</gene>
<dbReference type="Proteomes" id="UP001049176">
    <property type="component" value="Chromosome 10"/>
</dbReference>
<dbReference type="RefSeq" id="XP_043002665.1">
    <property type="nucleotide sequence ID" value="XM_043159067.1"/>
</dbReference>
<protein>
    <recommendedName>
        <fullName evidence="4">Transmembrane protein</fullName>
    </recommendedName>
</protein>
<evidence type="ECO:0008006" key="4">
    <source>
        <dbReference type="Google" id="ProtNLM"/>
    </source>
</evidence>
<feature type="transmembrane region" description="Helical" evidence="1">
    <location>
        <begin position="24"/>
        <end position="46"/>
    </location>
</feature>
<feature type="transmembrane region" description="Helical" evidence="1">
    <location>
        <begin position="58"/>
        <end position="80"/>
    </location>
</feature>
<sequence>MKETVLYWICVRMANRLVFEREKVFIVSSSFVFFLGVFVFILLYFVSPVLVHGLFVVYFFLFCFSRSVVNVHFLFSLTLFSQSPRFFKDLNSLRSFLHVNFHPSHDSSIPPLRCSSFDVGLLISS</sequence>
<name>A0A9P7UNP1_9AGAR</name>
<keyword evidence="1" id="KW-1133">Transmembrane helix</keyword>
<dbReference type="GeneID" id="66071233"/>
<evidence type="ECO:0000313" key="3">
    <source>
        <dbReference type="Proteomes" id="UP001049176"/>
    </source>
</evidence>
<proteinExistence type="predicted"/>
<dbReference type="KEGG" id="more:E1B28_002157"/>
<comment type="caution">
    <text evidence="2">The sequence shown here is derived from an EMBL/GenBank/DDBJ whole genome shotgun (WGS) entry which is preliminary data.</text>
</comment>
<keyword evidence="1" id="KW-0812">Transmembrane</keyword>
<keyword evidence="1" id="KW-0472">Membrane</keyword>
<keyword evidence="3" id="KW-1185">Reference proteome</keyword>
<evidence type="ECO:0000313" key="2">
    <source>
        <dbReference type="EMBL" id="KAG7086194.1"/>
    </source>
</evidence>
<reference evidence="2" key="1">
    <citation type="journal article" date="2021" name="Genome Biol. Evol.">
        <title>The assembled and annotated genome of the fairy-ring fungus Marasmius oreades.</title>
        <authorList>
            <person name="Hiltunen M."/>
            <person name="Ament-Velasquez S.L."/>
            <person name="Johannesson H."/>
        </authorList>
    </citation>
    <scope>NUCLEOTIDE SEQUENCE</scope>
    <source>
        <strain evidence="2">03SP1</strain>
    </source>
</reference>
<accession>A0A9P7UNP1</accession>
<organism evidence="2 3">
    <name type="scientific">Marasmius oreades</name>
    <name type="common">fairy-ring Marasmius</name>
    <dbReference type="NCBI Taxonomy" id="181124"/>
    <lineage>
        <taxon>Eukaryota</taxon>
        <taxon>Fungi</taxon>
        <taxon>Dikarya</taxon>
        <taxon>Basidiomycota</taxon>
        <taxon>Agaricomycotina</taxon>
        <taxon>Agaricomycetes</taxon>
        <taxon>Agaricomycetidae</taxon>
        <taxon>Agaricales</taxon>
        <taxon>Marasmiineae</taxon>
        <taxon>Marasmiaceae</taxon>
        <taxon>Marasmius</taxon>
    </lineage>
</organism>
<dbReference type="AlphaFoldDB" id="A0A9P7UNP1"/>